<dbReference type="PROSITE" id="PS50191">
    <property type="entry name" value="CRAL_TRIO"/>
    <property type="match status" value="1"/>
</dbReference>
<dbReference type="Pfam" id="PF00650">
    <property type="entry name" value="CRAL_TRIO"/>
    <property type="match status" value="1"/>
</dbReference>
<dbReference type="AlphaFoldDB" id="A0A226E1Y8"/>
<dbReference type="SMART" id="SM00516">
    <property type="entry name" value="SEC14"/>
    <property type="match status" value="1"/>
</dbReference>
<proteinExistence type="predicted"/>
<dbReference type="PANTHER" id="PTHR23324">
    <property type="entry name" value="SEC14 RELATED PROTEIN"/>
    <property type="match status" value="1"/>
</dbReference>
<dbReference type="Gene3D" id="3.40.525.10">
    <property type="entry name" value="CRAL-TRIO lipid binding domain"/>
    <property type="match status" value="1"/>
</dbReference>
<evidence type="ECO:0000313" key="2">
    <source>
        <dbReference type="EMBL" id="OXA51298.1"/>
    </source>
</evidence>
<feature type="domain" description="CRAL-TRIO" evidence="1">
    <location>
        <begin position="74"/>
        <end position="249"/>
    </location>
</feature>
<evidence type="ECO:0000313" key="3">
    <source>
        <dbReference type="Proteomes" id="UP000198287"/>
    </source>
</evidence>
<protein>
    <recommendedName>
        <fullName evidence="1">CRAL-TRIO domain-containing protein</fullName>
    </recommendedName>
</protein>
<dbReference type="OMA" id="NHYSANR"/>
<dbReference type="EMBL" id="LNIX01000008">
    <property type="protein sequence ID" value="OXA51298.1"/>
    <property type="molecule type" value="Genomic_DNA"/>
</dbReference>
<dbReference type="InterPro" id="IPR051064">
    <property type="entry name" value="SEC14/CRAL-TRIO_domain"/>
</dbReference>
<dbReference type="InterPro" id="IPR001251">
    <property type="entry name" value="CRAL-TRIO_dom"/>
</dbReference>
<sequence length="265" mass="30348">MEAVSEHETRLVQELRKRTSDLNLAQEYVKDKNLVRFLRGRRQSITPAEQMLRKNHVWLKENDVDAIVSKPDPPGWGVNGLFPWHICGFDKNDNPVIVLKFGAWDVKSVVSNQREDFMSYAIKTMELCARSCAHSTREKSWMGQLVGIYDFKDLSFSQMRCFEVIQITMQASQLFDSNYPELLGRGFVVNAPMTFQILWKLICPVMDDKTARKITVLGSDTDIMRNEIGKYVPFAEFPKMYGGDGDNDLKIIVAPDGSPIRLSKM</sequence>
<dbReference type="CDD" id="cd00170">
    <property type="entry name" value="SEC14"/>
    <property type="match status" value="1"/>
</dbReference>
<comment type="caution">
    <text evidence="2">The sequence shown here is derived from an EMBL/GenBank/DDBJ whole genome shotgun (WGS) entry which is preliminary data.</text>
</comment>
<dbReference type="GO" id="GO:0005737">
    <property type="term" value="C:cytoplasm"/>
    <property type="evidence" value="ECO:0007669"/>
    <property type="project" value="TreeGrafter"/>
</dbReference>
<name>A0A226E1Y8_FOLCA</name>
<dbReference type="PANTHER" id="PTHR23324:SF83">
    <property type="entry name" value="SEC14-LIKE PROTEIN 2"/>
    <property type="match status" value="1"/>
</dbReference>
<reference evidence="2 3" key="1">
    <citation type="submission" date="2015-12" db="EMBL/GenBank/DDBJ databases">
        <title>The genome of Folsomia candida.</title>
        <authorList>
            <person name="Faddeeva A."/>
            <person name="Derks M.F."/>
            <person name="Anvar Y."/>
            <person name="Smit S."/>
            <person name="Van Straalen N."/>
            <person name="Roelofs D."/>
        </authorList>
    </citation>
    <scope>NUCLEOTIDE SEQUENCE [LARGE SCALE GENOMIC DNA]</scope>
    <source>
        <strain evidence="2 3">VU population</strain>
        <tissue evidence="2">Whole body</tissue>
    </source>
</reference>
<dbReference type="InterPro" id="IPR036865">
    <property type="entry name" value="CRAL-TRIO_dom_sf"/>
</dbReference>
<dbReference type="SUPFAM" id="SSF46938">
    <property type="entry name" value="CRAL/TRIO N-terminal domain"/>
    <property type="match status" value="1"/>
</dbReference>
<dbReference type="Proteomes" id="UP000198287">
    <property type="component" value="Unassembled WGS sequence"/>
</dbReference>
<keyword evidence="3" id="KW-1185">Reference proteome</keyword>
<dbReference type="OrthoDB" id="440711at2759"/>
<accession>A0A226E1Y8</accession>
<organism evidence="2 3">
    <name type="scientific">Folsomia candida</name>
    <name type="common">Springtail</name>
    <dbReference type="NCBI Taxonomy" id="158441"/>
    <lineage>
        <taxon>Eukaryota</taxon>
        <taxon>Metazoa</taxon>
        <taxon>Ecdysozoa</taxon>
        <taxon>Arthropoda</taxon>
        <taxon>Hexapoda</taxon>
        <taxon>Collembola</taxon>
        <taxon>Entomobryomorpha</taxon>
        <taxon>Isotomoidea</taxon>
        <taxon>Isotomidae</taxon>
        <taxon>Proisotominae</taxon>
        <taxon>Folsomia</taxon>
    </lineage>
</organism>
<dbReference type="InterPro" id="IPR036273">
    <property type="entry name" value="CRAL/TRIO_N_dom_sf"/>
</dbReference>
<dbReference type="SUPFAM" id="SSF52087">
    <property type="entry name" value="CRAL/TRIO domain"/>
    <property type="match status" value="1"/>
</dbReference>
<evidence type="ECO:0000259" key="1">
    <source>
        <dbReference type="PROSITE" id="PS50191"/>
    </source>
</evidence>
<gene>
    <name evidence="2" type="ORF">Fcan01_14483</name>
</gene>